<feature type="compositionally biased region" description="Basic and acidic residues" evidence="1">
    <location>
        <begin position="283"/>
        <end position="296"/>
    </location>
</feature>
<evidence type="ECO:0000256" key="1">
    <source>
        <dbReference type="SAM" id="MobiDB-lite"/>
    </source>
</evidence>
<evidence type="ECO:0000256" key="2">
    <source>
        <dbReference type="SAM" id="Phobius"/>
    </source>
</evidence>
<dbReference type="GO" id="GO:0002768">
    <property type="term" value="P:immune response-regulating cell surface receptor signaling pathway"/>
    <property type="evidence" value="ECO:0007669"/>
    <property type="project" value="InterPro"/>
</dbReference>
<dbReference type="PANTHER" id="PTHR37996">
    <property type="entry name" value="B- AND T-LYMPHOCYTE ATTENUATOR"/>
    <property type="match status" value="1"/>
</dbReference>
<dbReference type="SUPFAM" id="SSF48726">
    <property type="entry name" value="Immunoglobulin"/>
    <property type="match status" value="1"/>
</dbReference>
<protein>
    <submittedName>
        <fullName evidence="4">B- and T-lymphocyte attenuator</fullName>
    </submittedName>
</protein>
<dbReference type="GO" id="GO:0005886">
    <property type="term" value="C:plasma membrane"/>
    <property type="evidence" value="ECO:0007669"/>
    <property type="project" value="InterPro"/>
</dbReference>
<dbReference type="PROSITE" id="PS50835">
    <property type="entry name" value="IG_LIKE"/>
    <property type="match status" value="1"/>
</dbReference>
<evidence type="ECO:0000313" key="4">
    <source>
        <dbReference type="EMBL" id="CAK6953922.1"/>
    </source>
</evidence>
<sequence>MNMSRSLDRFLYASVLIFYCFKFVSIYGKPQNLISSCETKLMVQRGMGWKAAPWQNLTVSCTVKLCGESLNVSWCKLTDTIHCQRINNRRNVEITQTDNDVKELTSFLTFKWISTRDDGLYRCDLKEYKYELISHTINISVSDIYHGVESSDNGAGANDKSPSVVYDVDKATSWLPYFVIVISISFLVLSLTAITFSCFYAWKRILTNNPTKAQEISIHTLPEDSKGSVPSTSAMHHSPTNAGTPPSLMTNGNQPTVAHTADNSQVSDHAVYAAINHKQSRMPAREQRTSTKHDNPEYASINVS</sequence>
<proteinExistence type="predicted"/>
<dbReference type="EMBL" id="CAWUFR010000015">
    <property type="protein sequence ID" value="CAK6953922.1"/>
    <property type="molecule type" value="Genomic_DNA"/>
</dbReference>
<organism evidence="4 5">
    <name type="scientific">Scomber scombrus</name>
    <name type="common">Atlantic mackerel</name>
    <name type="synonym">Scomber vernalis</name>
    <dbReference type="NCBI Taxonomy" id="13677"/>
    <lineage>
        <taxon>Eukaryota</taxon>
        <taxon>Metazoa</taxon>
        <taxon>Chordata</taxon>
        <taxon>Craniata</taxon>
        <taxon>Vertebrata</taxon>
        <taxon>Euteleostomi</taxon>
        <taxon>Actinopterygii</taxon>
        <taxon>Neopterygii</taxon>
        <taxon>Teleostei</taxon>
        <taxon>Neoteleostei</taxon>
        <taxon>Acanthomorphata</taxon>
        <taxon>Pelagiaria</taxon>
        <taxon>Scombriformes</taxon>
        <taxon>Scombridae</taxon>
        <taxon>Scomber</taxon>
    </lineage>
</organism>
<feature type="compositionally biased region" description="Polar residues" evidence="1">
    <location>
        <begin position="228"/>
        <end position="267"/>
    </location>
</feature>
<evidence type="ECO:0000313" key="5">
    <source>
        <dbReference type="Proteomes" id="UP001314229"/>
    </source>
</evidence>
<evidence type="ECO:0000259" key="3">
    <source>
        <dbReference type="PROSITE" id="PS50835"/>
    </source>
</evidence>
<keyword evidence="2" id="KW-0472">Membrane</keyword>
<keyword evidence="5" id="KW-1185">Reference proteome</keyword>
<keyword evidence="2" id="KW-0812">Transmembrane</keyword>
<dbReference type="AlphaFoldDB" id="A0AAV1N432"/>
<dbReference type="PANTHER" id="PTHR37996:SF1">
    <property type="entry name" value="B- AND T-LYMPHOCYTE ATTENUATOR"/>
    <property type="match status" value="1"/>
</dbReference>
<keyword evidence="2" id="KW-1133">Transmembrane helix</keyword>
<dbReference type="InterPro" id="IPR007110">
    <property type="entry name" value="Ig-like_dom"/>
</dbReference>
<feature type="domain" description="Ig-like" evidence="3">
    <location>
        <begin position="30"/>
        <end position="140"/>
    </location>
</feature>
<dbReference type="Proteomes" id="UP001314229">
    <property type="component" value="Unassembled WGS sequence"/>
</dbReference>
<dbReference type="InterPro" id="IPR013783">
    <property type="entry name" value="Ig-like_fold"/>
</dbReference>
<feature type="transmembrane region" description="Helical" evidence="2">
    <location>
        <begin position="174"/>
        <end position="202"/>
    </location>
</feature>
<name>A0AAV1N432_SCOSC</name>
<dbReference type="GO" id="GO:0038023">
    <property type="term" value="F:signaling receptor activity"/>
    <property type="evidence" value="ECO:0007669"/>
    <property type="project" value="InterPro"/>
</dbReference>
<dbReference type="InterPro" id="IPR039257">
    <property type="entry name" value="BTLA"/>
</dbReference>
<gene>
    <name evidence="4" type="ORF">FSCOSCO3_A036584</name>
</gene>
<comment type="caution">
    <text evidence="4">The sequence shown here is derived from an EMBL/GenBank/DDBJ whole genome shotgun (WGS) entry which is preliminary data.</text>
</comment>
<dbReference type="Gene3D" id="2.60.40.10">
    <property type="entry name" value="Immunoglobulins"/>
    <property type="match status" value="1"/>
</dbReference>
<reference evidence="4 5" key="1">
    <citation type="submission" date="2024-01" db="EMBL/GenBank/DDBJ databases">
        <authorList>
            <person name="Alioto T."/>
            <person name="Alioto T."/>
            <person name="Gomez Garrido J."/>
        </authorList>
    </citation>
    <scope>NUCLEOTIDE SEQUENCE [LARGE SCALE GENOMIC DNA]</scope>
</reference>
<feature type="transmembrane region" description="Helical" evidence="2">
    <location>
        <begin position="10"/>
        <end position="28"/>
    </location>
</feature>
<feature type="region of interest" description="Disordered" evidence="1">
    <location>
        <begin position="221"/>
        <end position="304"/>
    </location>
</feature>
<dbReference type="InterPro" id="IPR036179">
    <property type="entry name" value="Ig-like_dom_sf"/>
</dbReference>
<accession>A0AAV1N432</accession>